<name>A0ABU2EG01_9BURK</name>
<dbReference type="Proteomes" id="UP001246576">
    <property type="component" value="Unassembled WGS sequence"/>
</dbReference>
<protein>
    <submittedName>
        <fullName evidence="1">Uncharacterized protein</fullName>
    </submittedName>
</protein>
<dbReference type="EMBL" id="JAVLSJ010000001">
    <property type="protein sequence ID" value="MDR9847060.1"/>
    <property type="molecule type" value="Genomic_DNA"/>
</dbReference>
<gene>
    <name evidence="1" type="ORF">RI048_02420</name>
</gene>
<comment type="caution">
    <text evidence="1">The sequence shown here is derived from an EMBL/GenBank/DDBJ whole genome shotgun (WGS) entry which is preliminary data.</text>
</comment>
<dbReference type="RefSeq" id="WP_310839482.1">
    <property type="nucleotide sequence ID" value="NZ_JAVLSJ010000001.1"/>
</dbReference>
<evidence type="ECO:0000313" key="1">
    <source>
        <dbReference type="EMBL" id="MDR9847060.1"/>
    </source>
</evidence>
<proteinExistence type="predicted"/>
<sequence>MHWIITKDLMPIGDISHVGKGNLPSDLKEKLKFADGVLTRHALIGDFRKTLNFEFRLFDDDGELYYEGKCGDLDKADQERAFEPLDWAMNDSGCTRMDYRKVGEREWKTL</sequence>
<evidence type="ECO:0000313" key="2">
    <source>
        <dbReference type="Proteomes" id="UP001246576"/>
    </source>
</evidence>
<keyword evidence="2" id="KW-1185">Reference proteome</keyword>
<organism evidence="1 2">
    <name type="scientific">Herbaspirillum huttiense subsp. lycopersici</name>
    <dbReference type="NCBI Taxonomy" id="3074428"/>
    <lineage>
        <taxon>Bacteria</taxon>
        <taxon>Pseudomonadati</taxon>
        <taxon>Pseudomonadota</taxon>
        <taxon>Betaproteobacteria</taxon>
        <taxon>Burkholderiales</taxon>
        <taxon>Oxalobacteraceae</taxon>
        <taxon>Herbaspirillum</taxon>
    </lineage>
</organism>
<accession>A0ABU2EG01</accession>
<reference evidence="1" key="1">
    <citation type="submission" date="2023-09" db="EMBL/GenBank/DDBJ databases">
        <title>Description of first Herbaspirillum huttiense subsp. nephrolepsisexaltata and Herbaspirillum huttiense subsp. lycopersicon.</title>
        <authorList>
            <person name="Poudel M."/>
            <person name="Sharma A."/>
            <person name="Goss E."/>
            <person name="Tapia J.H."/>
            <person name="Harmon C.M."/>
            <person name="Jones J.B."/>
        </authorList>
    </citation>
    <scope>NUCLEOTIDE SEQUENCE</scope>
    <source>
        <strain evidence="1">SE1</strain>
    </source>
</reference>